<dbReference type="Proteomes" id="UP000176409">
    <property type="component" value="Unassembled WGS sequence"/>
</dbReference>
<organism evidence="2 3">
    <name type="scientific">Candidatus Gottesmanbacteria bacterium RIFCSPLOWO2_01_FULL_49_10</name>
    <dbReference type="NCBI Taxonomy" id="1798396"/>
    <lineage>
        <taxon>Bacteria</taxon>
        <taxon>Candidatus Gottesmaniibacteriota</taxon>
    </lineage>
</organism>
<name>A0A1F6AXT4_9BACT</name>
<dbReference type="AlphaFoldDB" id="A0A1F6AXT4"/>
<sequence length="87" mass="9401">MAKRASGKAGIAFLRDDLASWNFIIFLTLALILLVVILSAMKNVTLDLRSRAGLACPSVDIQKISCTGKIVGRRDTNGCIAFTCENE</sequence>
<evidence type="ECO:0000313" key="3">
    <source>
        <dbReference type="Proteomes" id="UP000176409"/>
    </source>
</evidence>
<keyword evidence="1" id="KW-1133">Transmembrane helix</keyword>
<gene>
    <name evidence="2" type="ORF">A2973_02345</name>
</gene>
<dbReference type="STRING" id="1798396.A2973_02345"/>
<dbReference type="EMBL" id="MFJZ01000048">
    <property type="protein sequence ID" value="OGG29343.1"/>
    <property type="molecule type" value="Genomic_DNA"/>
</dbReference>
<feature type="transmembrane region" description="Helical" evidence="1">
    <location>
        <begin position="20"/>
        <end position="41"/>
    </location>
</feature>
<proteinExistence type="predicted"/>
<protein>
    <submittedName>
        <fullName evidence="2">Uncharacterized protein</fullName>
    </submittedName>
</protein>
<evidence type="ECO:0000256" key="1">
    <source>
        <dbReference type="SAM" id="Phobius"/>
    </source>
</evidence>
<keyword evidence="1" id="KW-0472">Membrane</keyword>
<evidence type="ECO:0000313" key="2">
    <source>
        <dbReference type="EMBL" id="OGG29343.1"/>
    </source>
</evidence>
<reference evidence="2 3" key="1">
    <citation type="journal article" date="2016" name="Nat. Commun.">
        <title>Thousands of microbial genomes shed light on interconnected biogeochemical processes in an aquifer system.</title>
        <authorList>
            <person name="Anantharaman K."/>
            <person name="Brown C.T."/>
            <person name="Hug L.A."/>
            <person name="Sharon I."/>
            <person name="Castelle C.J."/>
            <person name="Probst A.J."/>
            <person name="Thomas B.C."/>
            <person name="Singh A."/>
            <person name="Wilkins M.J."/>
            <person name="Karaoz U."/>
            <person name="Brodie E.L."/>
            <person name="Williams K.H."/>
            <person name="Hubbard S.S."/>
            <person name="Banfield J.F."/>
        </authorList>
    </citation>
    <scope>NUCLEOTIDE SEQUENCE [LARGE SCALE GENOMIC DNA]</scope>
</reference>
<accession>A0A1F6AXT4</accession>
<comment type="caution">
    <text evidence="2">The sequence shown here is derived from an EMBL/GenBank/DDBJ whole genome shotgun (WGS) entry which is preliminary data.</text>
</comment>
<keyword evidence="1" id="KW-0812">Transmembrane</keyword>